<reference evidence="2" key="1">
    <citation type="submission" date="2016-06" db="EMBL/GenBank/DDBJ databases">
        <authorList>
            <person name="Varghese N."/>
            <person name="Submissions Spin"/>
        </authorList>
    </citation>
    <scope>NUCLEOTIDE SEQUENCE [LARGE SCALE GENOMIC DNA]</scope>
    <source>
        <strain evidence="2">DSM 43817</strain>
    </source>
</reference>
<keyword evidence="2" id="KW-1185">Reference proteome</keyword>
<protein>
    <recommendedName>
        <fullName evidence="3">Excreted virulence factor EspC, type VII ESX diderm</fullName>
    </recommendedName>
</protein>
<evidence type="ECO:0008006" key="3">
    <source>
        <dbReference type="Google" id="ProtNLM"/>
    </source>
</evidence>
<dbReference type="OrthoDB" id="4290617at2"/>
<evidence type="ECO:0000313" key="1">
    <source>
        <dbReference type="EMBL" id="SCL39842.1"/>
    </source>
</evidence>
<evidence type="ECO:0000313" key="2">
    <source>
        <dbReference type="Proteomes" id="UP000198959"/>
    </source>
</evidence>
<accession>A0A1C6TE60</accession>
<dbReference type="STRING" id="145854.GA0074692_5503"/>
<proteinExistence type="predicted"/>
<dbReference type="RefSeq" id="WP_091649068.1">
    <property type="nucleotide sequence ID" value="NZ_FMHW01000002.1"/>
</dbReference>
<sequence>MTQPLKVYLDAMTRYATAMEDLAVEFGNTRTALLDADVTEDSFGMLPESREVASDYAERTEAGLTVLRHGERIFEDLGTAFRQMRDNYQRSDDTSARPFGDRP</sequence>
<organism evidence="1 2">
    <name type="scientific">Micromonospora pallida</name>
    <dbReference type="NCBI Taxonomy" id="145854"/>
    <lineage>
        <taxon>Bacteria</taxon>
        <taxon>Bacillati</taxon>
        <taxon>Actinomycetota</taxon>
        <taxon>Actinomycetes</taxon>
        <taxon>Micromonosporales</taxon>
        <taxon>Micromonosporaceae</taxon>
        <taxon>Micromonospora</taxon>
    </lineage>
</organism>
<name>A0A1C6TE60_9ACTN</name>
<dbReference type="AlphaFoldDB" id="A0A1C6TE60"/>
<dbReference type="EMBL" id="FMHW01000002">
    <property type="protein sequence ID" value="SCL39842.1"/>
    <property type="molecule type" value="Genomic_DNA"/>
</dbReference>
<gene>
    <name evidence="1" type="ORF">GA0074692_5503</name>
</gene>
<dbReference type="Proteomes" id="UP000198959">
    <property type="component" value="Unassembled WGS sequence"/>
</dbReference>